<evidence type="ECO:0000256" key="3">
    <source>
        <dbReference type="ARBA" id="ARBA00022729"/>
    </source>
</evidence>
<dbReference type="SUPFAM" id="SSF53850">
    <property type="entry name" value="Periplasmic binding protein-like II"/>
    <property type="match status" value="1"/>
</dbReference>
<evidence type="ECO:0000256" key="4">
    <source>
        <dbReference type="SAM" id="SignalP"/>
    </source>
</evidence>
<evidence type="ECO:0000313" key="6">
    <source>
        <dbReference type="EMBL" id="EWY37657.1"/>
    </source>
</evidence>
<sequence>MRIALCGALAIAGLALSLAGGALAGDPEKKDVALAVGGKPLLYYLPLTIAERKGFFKEEGLNVEINDLGGGAKSLQALMGGSVDVVTGAYDHTIRMQQKGQDIRAVAELGRFPAIVIAVRKDLAGEIKSPADFKGRKIGVTAPGSGTALTVQYVMVKSGLSPSDAVLIGVGGGASAVAAIKQRQIDVLVHLDPVIAKLESDGDITIMIDTRTEDGTRALFGGSNPAAVLYAKSDFVKRNPETTQRLVNAFVKSLNWIAKATPEEIAAVVPPEYHLGDRDLYMRAVDNSKESYSLDGITDPRGMESVLAMLKMLEPDFADARIDLAKTFDPSFVQKAWVK</sequence>
<gene>
    <name evidence="6" type="ORF">N825_16530</name>
</gene>
<feature type="chain" id="PRO_5004923295" evidence="4">
    <location>
        <begin position="25"/>
        <end position="339"/>
    </location>
</feature>
<evidence type="ECO:0000256" key="1">
    <source>
        <dbReference type="ARBA" id="ARBA00004418"/>
    </source>
</evidence>
<feature type="domain" description="Solute-binding protein family 3/N-terminal" evidence="5">
    <location>
        <begin position="33"/>
        <end position="265"/>
    </location>
</feature>
<feature type="signal peptide" evidence="4">
    <location>
        <begin position="1"/>
        <end position="24"/>
    </location>
</feature>
<dbReference type="AlphaFoldDB" id="W9GYY7"/>
<reference evidence="6 7" key="1">
    <citation type="submission" date="2013-08" db="EMBL/GenBank/DDBJ databases">
        <title>The genome sequence of Skermanella stibiiresistens.</title>
        <authorList>
            <person name="Zhu W."/>
            <person name="Wang G."/>
        </authorList>
    </citation>
    <scope>NUCLEOTIDE SEQUENCE [LARGE SCALE GENOMIC DNA]</scope>
    <source>
        <strain evidence="6 7">SB22</strain>
    </source>
</reference>
<accession>W9GYY7</accession>
<evidence type="ECO:0000259" key="5">
    <source>
        <dbReference type="SMART" id="SM00062"/>
    </source>
</evidence>
<dbReference type="Gene3D" id="3.40.190.10">
    <property type="entry name" value="Periplasmic binding protein-like II"/>
    <property type="match status" value="2"/>
</dbReference>
<dbReference type="InterPro" id="IPR001638">
    <property type="entry name" value="Solute-binding_3/MltF_N"/>
</dbReference>
<dbReference type="InterPro" id="IPR015168">
    <property type="entry name" value="SsuA/THI5"/>
</dbReference>
<comment type="similarity">
    <text evidence="2">Belongs to the bacterial solute-binding protein SsuA/TauA family.</text>
</comment>
<dbReference type="STRING" id="1385369.N825_16530"/>
<keyword evidence="3 4" id="KW-0732">Signal</keyword>
<dbReference type="SMART" id="SM00062">
    <property type="entry name" value="PBPb"/>
    <property type="match status" value="1"/>
</dbReference>
<protein>
    <submittedName>
        <fullName evidence="6">ABC transporter substrate-binding protein</fullName>
    </submittedName>
</protein>
<organism evidence="6 7">
    <name type="scientific">Skermanella stibiiresistens SB22</name>
    <dbReference type="NCBI Taxonomy" id="1385369"/>
    <lineage>
        <taxon>Bacteria</taxon>
        <taxon>Pseudomonadati</taxon>
        <taxon>Pseudomonadota</taxon>
        <taxon>Alphaproteobacteria</taxon>
        <taxon>Rhodospirillales</taxon>
        <taxon>Azospirillaceae</taxon>
        <taxon>Skermanella</taxon>
    </lineage>
</organism>
<dbReference type="Proteomes" id="UP000019486">
    <property type="component" value="Unassembled WGS sequence"/>
</dbReference>
<dbReference type="GO" id="GO:0042597">
    <property type="term" value="C:periplasmic space"/>
    <property type="evidence" value="ECO:0007669"/>
    <property type="project" value="UniProtKB-SubCell"/>
</dbReference>
<comment type="subcellular location">
    <subcellularLocation>
        <location evidence="1">Periplasm</location>
    </subcellularLocation>
</comment>
<name>W9GYY7_9PROT</name>
<evidence type="ECO:0000313" key="7">
    <source>
        <dbReference type="Proteomes" id="UP000019486"/>
    </source>
</evidence>
<dbReference type="Pfam" id="PF09084">
    <property type="entry name" value="NMT1"/>
    <property type="match status" value="1"/>
</dbReference>
<dbReference type="PANTHER" id="PTHR30024:SF47">
    <property type="entry name" value="TAURINE-BINDING PERIPLASMIC PROTEIN"/>
    <property type="match status" value="1"/>
</dbReference>
<dbReference type="PANTHER" id="PTHR30024">
    <property type="entry name" value="ALIPHATIC SULFONATES-BINDING PROTEIN-RELATED"/>
    <property type="match status" value="1"/>
</dbReference>
<evidence type="ECO:0000256" key="2">
    <source>
        <dbReference type="ARBA" id="ARBA00010742"/>
    </source>
</evidence>
<comment type="caution">
    <text evidence="6">The sequence shown here is derived from an EMBL/GenBank/DDBJ whole genome shotgun (WGS) entry which is preliminary data.</text>
</comment>
<dbReference type="GO" id="GO:0042918">
    <property type="term" value="P:alkanesulfonate transmembrane transport"/>
    <property type="evidence" value="ECO:0007669"/>
    <property type="project" value="TreeGrafter"/>
</dbReference>
<dbReference type="PATRIC" id="fig|1385369.3.peg.5281"/>
<dbReference type="EMBL" id="AVFL01000024">
    <property type="protein sequence ID" value="EWY37657.1"/>
    <property type="molecule type" value="Genomic_DNA"/>
</dbReference>
<proteinExistence type="inferred from homology"/>
<keyword evidence="7" id="KW-1185">Reference proteome</keyword>